<dbReference type="Proteomes" id="UP000789617">
    <property type="component" value="Plasmid P1"/>
</dbReference>
<protein>
    <submittedName>
        <fullName evidence="2">Uncharacterized protein</fullName>
    </submittedName>
</protein>
<gene>
    <name evidence="2" type="ORF">AN2335V1_4879</name>
</gene>
<keyword evidence="2" id="KW-0614">Plasmid</keyword>
<accession>A0A9P0Y6U2</accession>
<feature type="transmembrane region" description="Helical" evidence="1">
    <location>
        <begin position="12"/>
        <end position="32"/>
    </location>
</feature>
<dbReference type="AlphaFoldDB" id="A0A9P0Y6U2"/>
<feature type="transmembrane region" description="Helical" evidence="1">
    <location>
        <begin position="52"/>
        <end position="72"/>
    </location>
</feature>
<keyword evidence="1" id="KW-1133">Transmembrane helix</keyword>
<keyword evidence="1" id="KW-0812">Transmembrane</keyword>
<organism evidence="2 3">
    <name type="scientific">Klebsiella variicola</name>
    <dbReference type="NCBI Taxonomy" id="244366"/>
    <lineage>
        <taxon>Bacteria</taxon>
        <taxon>Pseudomonadati</taxon>
        <taxon>Pseudomonadota</taxon>
        <taxon>Gammaproteobacteria</taxon>
        <taxon>Enterobacterales</taxon>
        <taxon>Enterobacteriaceae</taxon>
        <taxon>Klebsiella/Raoultella group</taxon>
        <taxon>Klebsiella</taxon>
        <taxon>Klebsiella pneumoniae complex</taxon>
    </lineage>
</organism>
<name>A0A9P0Y6U2_KLEVA</name>
<feature type="non-terminal residue" evidence="2">
    <location>
        <position position="1"/>
    </location>
</feature>
<reference evidence="2" key="1">
    <citation type="submission" date="2022-05" db="EMBL/GenBank/DDBJ databases">
        <authorList>
            <person name="Alioto T."/>
            <person name="Alioto T."/>
            <person name="Gomez Garrido J."/>
        </authorList>
    </citation>
    <scope>NUCLEOTIDE SEQUENCE</scope>
    <source>
        <strain evidence="2">0</strain>
        <plasmid evidence="2">P1</plasmid>
    </source>
</reference>
<evidence type="ECO:0000313" key="2">
    <source>
        <dbReference type="EMBL" id="CAH6252850.1"/>
    </source>
</evidence>
<proteinExistence type="predicted"/>
<evidence type="ECO:0000256" key="1">
    <source>
        <dbReference type="SAM" id="Phobius"/>
    </source>
</evidence>
<keyword evidence="1" id="KW-0472">Membrane</keyword>
<geneLocation type="plasmid" evidence="2 3">
    <name>P1</name>
</geneLocation>
<dbReference type="EMBL" id="OW969750">
    <property type="protein sequence ID" value="CAH6252850.1"/>
    <property type="molecule type" value="Genomic_DNA"/>
</dbReference>
<keyword evidence="3" id="KW-1185">Reference proteome</keyword>
<evidence type="ECO:0000313" key="3">
    <source>
        <dbReference type="Proteomes" id="UP000789617"/>
    </source>
</evidence>
<sequence length="148" mass="17035">VARLAKLTRNLLIVIPAVVTIALLLLLFQQGFGVFNLSAKFFRTGAEQHPPQFFYLCPQMLYFAFFVLDFLFSPGQRRTQERPSLCNEAELTVFLAKRVFQRGDRGEIVLTQDPIYNAAMLLLQHCQWVKASCFWLTPVQLIEEHGEL</sequence>